<name>A0A433CWP2_9FUNG</name>
<dbReference type="InterPro" id="IPR004875">
    <property type="entry name" value="DDE_SF_endonuclease_dom"/>
</dbReference>
<dbReference type="Proteomes" id="UP000268093">
    <property type="component" value="Unassembled WGS sequence"/>
</dbReference>
<comment type="caution">
    <text evidence="2">The sequence shown here is derived from an EMBL/GenBank/DDBJ whole genome shotgun (WGS) entry which is preliminary data.</text>
</comment>
<feature type="non-terminal residue" evidence="2">
    <location>
        <position position="104"/>
    </location>
</feature>
<dbReference type="OrthoDB" id="999201at2759"/>
<dbReference type="Pfam" id="PF03184">
    <property type="entry name" value="DDE_1"/>
    <property type="match status" value="1"/>
</dbReference>
<gene>
    <name evidence="2" type="ORF">BC936DRAFT_137780</name>
</gene>
<dbReference type="GO" id="GO:0003676">
    <property type="term" value="F:nucleic acid binding"/>
    <property type="evidence" value="ECO:0007669"/>
    <property type="project" value="InterPro"/>
</dbReference>
<dbReference type="AlphaFoldDB" id="A0A433CWP2"/>
<evidence type="ECO:0000259" key="1">
    <source>
        <dbReference type="Pfam" id="PF03184"/>
    </source>
</evidence>
<keyword evidence="3" id="KW-1185">Reference proteome</keyword>
<feature type="domain" description="DDE-1" evidence="1">
    <location>
        <begin position="31"/>
        <end position="98"/>
    </location>
</feature>
<proteinExistence type="predicted"/>
<sequence>MDQTNSYFESSESIRISGALRILTMIALALKIFDLYITNCNIFLILDNYNIYIYLDELSVHIELRNTTVFYLSPNMISKIQLCDISIICNFKTYYHYCFNCLLL</sequence>
<accession>A0A433CWP2</accession>
<evidence type="ECO:0000313" key="2">
    <source>
        <dbReference type="EMBL" id="RUP43008.1"/>
    </source>
</evidence>
<evidence type="ECO:0000313" key="3">
    <source>
        <dbReference type="Proteomes" id="UP000268093"/>
    </source>
</evidence>
<protein>
    <recommendedName>
        <fullName evidence="1">DDE-1 domain-containing protein</fullName>
    </recommendedName>
</protein>
<reference evidence="2 3" key="1">
    <citation type="journal article" date="2018" name="New Phytol.">
        <title>Phylogenomics of Endogonaceae and evolution of mycorrhizas within Mucoromycota.</title>
        <authorList>
            <person name="Chang Y."/>
            <person name="Desiro A."/>
            <person name="Na H."/>
            <person name="Sandor L."/>
            <person name="Lipzen A."/>
            <person name="Clum A."/>
            <person name="Barry K."/>
            <person name="Grigoriev I.V."/>
            <person name="Martin F.M."/>
            <person name="Stajich J.E."/>
            <person name="Smith M.E."/>
            <person name="Bonito G."/>
            <person name="Spatafora J.W."/>
        </authorList>
    </citation>
    <scope>NUCLEOTIDE SEQUENCE [LARGE SCALE GENOMIC DNA]</scope>
    <source>
        <strain evidence="2 3">GMNB39</strain>
    </source>
</reference>
<dbReference type="EMBL" id="RBNI01011922">
    <property type="protein sequence ID" value="RUP43008.1"/>
    <property type="molecule type" value="Genomic_DNA"/>
</dbReference>
<organism evidence="2 3">
    <name type="scientific">Jimgerdemannia flammicorona</name>
    <dbReference type="NCBI Taxonomy" id="994334"/>
    <lineage>
        <taxon>Eukaryota</taxon>
        <taxon>Fungi</taxon>
        <taxon>Fungi incertae sedis</taxon>
        <taxon>Mucoromycota</taxon>
        <taxon>Mucoromycotina</taxon>
        <taxon>Endogonomycetes</taxon>
        <taxon>Endogonales</taxon>
        <taxon>Endogonaceae</taxon>
        <taxon>Jimgerdemannia</taxon>
    </lineage>
</organism>